<comment type="caution">
    <text evidence="1">The sequence shown here is derived from an EMBL/GenBank/DDBJ whole genome shotgun (WGS) entry which is preliminary data.</text>
</comment>
<dbReference type="AlphaFoldDB" id="A0A9D4GJ32"/>
<evidence type="ECO:0000313" key="2">
    <source>
        <dbReference type="Proteomes" id="UP000828390"/>
    </source>
</evidence>
<dbReference type="Proteomes" id="UP000828390">
    <property type="component" value="Unassembled WGS sequence"/>
</dbReference>
<protein>
    <submittedName>
        <fullName evidence="1">Uncharacterized protein</fullName>
    </submittedName>
</protein>
<reference evidence="1" key="1">
    <citation type="journal article" date="2019" name="bioRxiv">
        <title>The Genome of the Zebra Mussel, Dreissena polymorpha: A Resource for Invasive Species Research.</title>
        <authorList>
            <person name="McCartney M.A."/>
            <person name="Auch B."/>
            <person name="Kono T."/>
            <person name="Mallez S."/>
            <person name="Zhang Y."/>
            <person name="Obille A."/>
            <person name="Becker A."/>
            <person name="Abrahante J.E."/>
            <person name="Garbe J."/>
            <person name="Badalamenti J.P."/>
            <person name="Herman A."/>
            <person name="Mangelson H."/>
            <person name="Liachko I."/>
            <person name="Sullivan S."/>
            <person name="Sone E.D."/>
            <person name="Koren S."/>
            <person name="Silverstein K.A.T."/>
            <person name="Beckman K.B."/>
            <person name="Gohl D.M."/>
        </authorList>
    </citation>
    <scope>NUCLEOTIDE SEQUENCE</scope>
    <source>
        <strain evidence="1">Duluth1</strain>
        <tissue evidence="1">Whole animal</tissue>
    </source>
</reference>
<reference evidence="1" key="2">
    <citation type="submission" date="2020-11" db="EMBL/GenBank/DDBJ databases">
        <authorList>
            <person name="McCartney M.A."/>
            <person name="Auch B."/>
            <person name="Kono T."/>
            <person name="Mallez S."/>
            <person name="Becker A."/>
            <person name="Gohl D.M."/>
            <person name="Silverstein K.A.T."/>
            <person name="Koren S."/>
            <person name="Bechman K.B."/>
            <person name="Herman A."/>
            <person name="Abrahante J.E."/>
            <person name="Garbe J."/>
        </authorList>
    </citation>
    <scope>NUCLEOTIDE SEQUENCE</scope>
    <source>
        <strain evidence="1">Duluth1</strain>
        <tissue evidence="1">Whole animal</tissue>
    </source>
</reference>
<keyword evidence="2" id="KW-1185">Reference proteome</keyword>
<name>A0A9D4GJ32_DREPO</name>
<proteinExistence type="predicted"/>
<evidence type="ECO:0000313" key="1">
    <source>
        <dbReference type="EMBL" id="KAH3816313.1"/>
    </source>
</evidence>
<gene>
    <name evidence="1" type="ORF">DPMN_117826</name>
</gene>
<accession>A0A9D4GJ32</accession>
<organism evidence="1 2">
    <name type="scientific">Dreissena polymorpha</name>
    <name type="common">Zebra mussel</name>
    <name type="synonym">Mytilus polymorpha</name>
    <dbReference type="NCBI Taxonomy" id="45954"/>
    <lineage>
        <taxon>Eukaryota</taxon>
        <taxon>Metazoa</taxon>
        <taxon>Spiralia</taxon>
        <taxon>Lophotrochozoa</taxon>
        <taxon>Mollusca</taxon>
        <taxon>Bivalvia</taxon>
        <taxon>Autobranchia</taxon>
        <taxon>Heteroconchia</taxon>
        <taxon>Euheterodonta</taxon>
        <taxon>Imparidentia</taxon>
        <taxon>Neoheterodontei</taxon>
        <taxon>Myida</taxon>
        <taxon>Dreissenoidea</taxon>
        <taxon>Dreissenidae</taxon>
        <taxon>Dreissena</taxon>
    </lineage>
</organism>
<dbReference type="EMBL" id="JAIWYP010000005">
    <property type="protein sequence ID" value="KAH3816313.1"/>
    <property type="molecule type" value="Genomic_DNA"/>
</dbReference>
<sequence length="75" mass="8767">MNKKPSKVDQESLRGINITDANYWTSTAWCELVEISIVNCFRKCQLVEIISASSLRDNVVFLHLKMRTTRRMTYL</sequence>